<sequence>MSLSCLHSLYHLNLPAYPNCHNHIPPNLHHPLISLNIPQNLLKTQKKKRKIAQKSNKALAINAATELSRRRQKLEEDKRKALCVDFAIICKQAQQTSCVARQVIYEDRNKIGRRTEPWCTLISTYNSSDTCPLITTLCLQFTRKVFIQFPTCHLYHAFGALAVDVYVILGQKLS</sequence>
<evidence type="ECO:0000256" key="1">
    <source>
        <dbReference type="SAM" id="Coils"/>
    </source>
</evidence>
<keyword evidence="3" id="KW-1185">Reference proteome</keyword>
<comment type="caution">
    <text evidence="2">The sequence shown here is derived from an EMBL/GenBank/DDBJ whole genome shotgun (WGS) entry which is preliminary data.</text>
</comment>
<dbReference type="AlphaFoldDB" id="A0AAV2QI43"/>
<proteinExistence type="predicted"/>
<keyword evidence="1" id="KW-0175">Coiled coil</keyword>
<name>A0AAV2QI43_MEGNR</name>
<dbReference type="EMBL" id="CAXKWB010006316">
    <property type="protein sequence ID" value="CAL4082338.1"/>
    <property type="molecule type" value="Genomic_DNA"/>
</dbReference>
<gene>
    <name evidence="2" type="ORF">MNOR_LOCUS11850</name>
</gene>
<organism evidence="2 3">
    <name type="scientific">Meganyctiphanes norvegica</name>
    <name type="common">Northern krill</name>
    <name type="synonym">Thysanopoda norvegica</name>
    <dbReference type="NCBI Taxonomy" id="48144"/>
    <lineage>
        <taxon>Eukaryota</taxon>
        <taxon>Metazoa</taxon>
        <taxon>Ecdysozoa</taxon>
        <taxon>Arthropoda</taxon>
        <taxon>Crustacea</taxon>
        <taxon>Multicrustacea</taxon>
        <taxon>Malacostraca</taxon>
        <taxon>Eumalacostraca</taxon>
        <taxon>Eucarida</taxon>
        <taxon>Euphausiacea</taxon>
        <taxon>Euphausiidae</taxon>
        <taxon>Meganyctiphanes</taxon>
    </lineage>
</organism>
<evidence type="ECO:0000313" key="2">
    <source>
        <dbReference type="EMBL" id="CAL4082338.1"/>
    </source>
</evidence>
<accession>A0AAV2QI43</accession>
<evidence type="ECO:0000313" key="3">
    <source>
        <dbReference type="Proteomes" id="UP001497623"/>
    </source>
</evidence>
<reference evidence="2 3" key="1">
    <citation type="submission" date="2024-05" db="EMBL/GenBank/DDBJ databases">
        <authorList>
            <person name="Wallberg A."/>
        </authorList>
    </citation>
    <scope>NUCLEOTIDE SEQUENCE [LARGE SCALE GENOMIC DNA]</scope>
</reference>
<dbReference type="Proteomes" id="UP001497623">
    <property type="component" value="Unassembled WGS sequence"/>
</dbReference>
<feature type="coiled-coil region" evidence="1">
    <location>
        <begin position="57"/>
        <end position="84"/>
    </location>
</feature>
<protein>
    <submittedName>
        <fullName evidence="2">Uncharacterized protein</fullName>
    </submittedName>
</protein>